<dbReference type="RefSeq" id="WP_353423134.1">
    <property type="nucleotide sequence ID" value="NZ_CP117826.1"/>
</dbReference>
<evidence type="ECO:0000256" key="1">
    <source>
        <dbReference type="SAM" id="MobiDB-lite"/>
    </source>
</evidence>
<feature type="compositionally biased region" description="Gly residues" evidence="1">
    <location>
        <begin position="171"/>
        <end position="182"/>
    </location>
</feature>
<dbReference type="AlphaFoldDB" id="A0AAU8A6S2"/>
<evidence type="ECO:0000313" key="2">
    <source>
        <dbReference type="EMBL" id="XCC61727.1"/>
    </source>
</evidence>
<dbReference type="EMBL" id="CP117826">
    <property type="protein sequence ID" value="XCC61727.1"/>
    <property type="molecule type" value="Genomic_DNA"/>
</dbReference>
<feature type="region of interest" description="Disordered" evidence="1">
    <location>
        <begin position="160"/>
        <end position="187"/>
    </location>
</feature>
<gene>
    <name evidence="2" type="ORF">PUP29_09335</name>
</gene>
<sequence length="237" mass="26207">MADLNQILKEVTTELTETYKPDYTKIEEQRAAEQKALDAERDRQQGILDRNLFNANQQAYITRMQAQRDMPQQLAAQGIRGGATETTLNNIYNNYLNARNAAKASYDESTGALSSNYNTNNASLGSKYAQMIADLDSEKRNQALTLAQIRYQQAVEEEERQRQAAAAAAGSYGGGGGSGSTGGSRTEYQRRRDNNAVDTNAGLDPYAWQNRSYGSGGIYRGGSYMIRGNNGKSWRVR</sequence>
<reference evidence="2" key="1">
    <citation type="submission" date="2023-02" db="EMBL/GenBank/DDBJ databases">
        <title>Gut commensal Christensenella minuta modulates host metabolism via a new class of secondary bile acids.</title>
        <authorList>
            <person name="Liu C."/>
        </authorList>
    </citation>
    <scope>NUCLEOTIDE SEQUENCE</scope>
    <source>
        <strain evidence="2">CA70</strain>
    </source>
</reference>
<accession>A0AAU8A6S2</accession>
<organism evidence="2">
    <name type="scientific">Christensenella massiliensis</name>
    <dbReference type="NCBI Taxonomy" id="1805714"/>
    <lineage>
        <taxon>Bacteria</taxon>
        <taxon>Bacillati</taxon>
        <taxon>Bacillota</taxon>
        <taxon>Clostridia</taxon>
        <taxon>Christensenellales</taxon>
        <taxon>Christensenellaceae</taxon>
        <taxon>Christensenella</taxon>
    </lineage>
</organism>
<proteinExistence type="predicted"/>
<protein>
    <submittedName>
        <fullName evidence="2">Uncharacterized protein</fullName>
    </submittedName>
</protein>
<name>A0AAU8A6S2_9FIRM</name>